<dbReference type="CDD" id="cd07973">
    <property type="entry name" value="Spt4"/>
    <property type="match status" value="1"/>
</dbReference>
<evidence type="ECO:0000259" key="9">
    <source>
        <dbReference type="SMART" id="SM01389"/>
    </source>
</evidence>
<dbReference type="SUPFAM" id="SSF63393">
    <property type="entry name" value="RNA polymerase subunits"/>
    <property type="match status" value="1"/>
</dbReference>
<dbReference type="GO" id="GO:0044877">
    <property type="term" value="F:protein-containing complex binding"/>
    <property type="evidence" value="ECO:0007669"/>
    <property type="project" value="EnsemblFungi"/>
</dbReference>
<dbReference type="SMART" id="SM01389">
    <property type="entry name" value="Spt4"/>
    <property type="match status" value="1"/>
</dbReference>
<dbReference type="GO" id="GO:0006370">
    <property type="term" value="P:7-methylguanosine mRNA capping"/>
    <property type="evidence" value="ECO:0007669"/>
    <property type="project" value="EnsemblFungi"/>
</dbReference>
<dbReference type="InterPro" id="IPR038510">
    <property type="entry name" value="Spt4_sf"/>
</dbReference>
<evidence type="ECO:0000256" key="4">
    <source>
        <dbReference type="ARBA" id="ARBA00020182"/>
    </source>
</evidence>
<keyword evidence="5 8" id="KW-0804">Transcription</keyword>
<dbReference type="GO" id="GO:0008270">
    <property type="term" value="F:zinc ion binding"/>
    <property type="evidence" value="ECO:0007669"/>
    <property type="project" value="InterPro"/>
</dbReference>
<dbReference type="InterPro" id="IPR029040">
    <property type="entry name" value="RPABC4/Spt4"/>
</dbReference>
<dbReference type="GO" id="GO:2001209">
    <property type="term" value="P:positive regulation of transcription elongation by RNA polymerase I"/>
    <property type="evidence" value="ECO:0007669"/>
    <property type="project" value="EnsemblFungi"/>
</dbReference>
<comment type="function">
    <text evidence="8">The SPT4-SPT5 complex mediates both activation and inhibition of transcription elongation, and plays a role in pre-mRNA processing. This complex seems to be important for the stability of the RNA polymerase II elongation machinery on the chromatin template but not for the inherent ability of this machinery to translocate down the gene.</text>
</comment>
<dbReference type="STRING" id="1198029.A0A1U7LPP9"/>
<dbReference type="Pfam" id="PF06093">
    <property type="entry name" value="Spt4"/>
    <property type="match status" value="1"/>
</dbReference>
<dbReference type="PANTHER" id="PTHR12882">
    <property type="entry name" value="SUPPRESSOR OF TY 4"/>
    <property type="match status" value="1"/>
</dbReference>
<gene>
    <name evidence="10" type="ORF">NEOLI_004309</name>
</gene>
<reference evidence="10 11" key="1">
    <citation type="submission" date="2016-04" db="EMBL/GenBank/DDBJ databases">
        <title>Evolutionary innovation and constraint leading to complex multicellularity in the Ascomycota.</title>
        <authorList>
            <person name="Cisse O."/>
            <person name="Nguyen A."/>
            <person name="Hewitt D.A."/>
            <person name="Jedd G."/>
            <person name="Stajich J.E."/>
        </authorList>
    </citation>
    <scope>NUCLEOTIDE SEQUENCE [LARGE SCALE GENOMIC DNA]</scope>
    <source>
        <strain evidence="10 11">DAH-3</strain>
    </source>
</reference>
<dbReference type="GO" id="GO:0000182">
    <property type="term" value="F:rDNA binding"/>
    <property type="evidence" value="ECO:0007669"/>
    <property type="project" value="EnsemblFungi"/>
</dbReference>
<dbReference type="GO" id="GO:0000776">
    <property type="term" value="C:kinetochore"/>
    <property type="evidence" value="ECO:0007669"/>
    <property type="project" value="EnsemblFungi"/>
</dbReference>
<evidence type="ECO:0000256" key="6">
    <source>
        <dbReference type="ARBA" id="ARBA00023242"/>
    </source>
</evidence>
<dbReference type="GO" id="GO:0031934">
    <property type="term" value="C:mating-type region heterochromatin"/>
    <property type="evidence" value="ECO:0007669"/>
    <property type="project" value="EnsemblFungi"/>
</dbReference>
<dbReference type="GO" id="GO:0000993">
    <property type="term" value="F:RNA polymerase II complex binding"/>
    <property type="evidence" value="ECO:0007669"/>
    <property type="project" value="EnsemblFungi"/>
</dbReference>
<dbReference type="Proteomes" id="UP000186594">
    <property type="component" value="Unassembled WGS sequence"/>
</dbReference>
<dbReference type="GO" id="GO:0010507">
    <property type="term" value="P:negative regulation of autophagy"/>
    <property type="evidence" value="ECO:0007669"/>
    <property type="project" value="EnsemblFungi"/>
</dbReference>
<dbReference type="OrthoDB" id="248751at2759"/>
<comment type="similarity">
    <text evidence="3 8">Belongs to the SPT4 family.</text>
</comment>
<dbReference type="Gene3D" id="3.30.40.210">
    <property type="match status" value="1"/>
</dbReference>
<organism evidence="10 11">
    <name type="scientific">Neolecta irregularis (strain DAH-3)</name>
    <dbReference type="NCBI Taxonomy" id="1198029"/>
    <lineage>
        <taxon>Eukaryota</taxon>
        <taxon>Fungi</taxon>
        <taxon>Dikarya</taxon>
        <taxon>Ascomycota</taxon>
        <taxon>Taphrinomycotina</taxon>
        <taxon>Neolectales</taxon>
        <taxon>Neolectaceae</taxon>
        <taxon>Neolecta</taxon>
    </lineage>
</organism>
<proteinExistence type="inferred from homology"/>
<sequence>MSNYKISRKNTRACYLCGIIQPYTTFQREGCPNCESILQVSTRVDDCTSATFDGTVAVLNPKDSWVCKWQRWVKCVPGIYAVKISGQFDEEIVDELERQGITYQPRDGSAQE</sequence>
<dbReference type="GO" id="GO:0008298">
    <property type="term" value="P:intracellular mRNA localization"/>
    <property type="evidence" value="ECO:0007669"/>
    <property type="project" value="EnsemblFungi"/>
</dbReference>
<dbReference type="GO" id="GO:2001208">
    <property type="term" value="P:negative regulation of transcription elongation by RNA polymerase I"/>
    <property type="evidence" value="ECO:0007669"/>
    <property type="project" value="EnsemblFungi"/>
</dbReference>
<dbReference type="GO" id="GO:0032044">
    <property type="term" value="C:DSIF complex"/>
    <property type="evidence" value="ECO:0007669"/>
    <property type="project" value="EnsemblFungi"/>
</dbReference>
<keyword evidence="10" id="KW-0251">Elongation factor</keyword>
<accession>A0A1U7LPP9</accession>
<keyword evidence="7" id="KW-0137">Centromere</keyword>
<evidence type="ECO:0000256" key="8">
    <source>
        <dbReference type="PIRNR" id="PIRNR025023"/>
    </source>
</evidence>
<evidence type="ECO:0000256" key="1">
    <source>
        <dbReference type="ARBA" id="ARBA00004123"/>
    </source>
</evidence>
<dbReference type="GO" id="GO:0031507">
    <property type="term" value="P:heterochromatin formation"/>
    <property type="evidence" value="ECO:0007669"/>
    <property type="project" value="EnsemblFungi"/>
</dbReference>
<keyword evidence="10" id="KW-0648">Protein biosynthesis</keyword>
<comment type="subcellular location">
    <subcellularLocation>
        <location evidence="2">Chromosome</location>
        <location evidence="2">Centromere</location>
    </subcellularLocation>
    <subcellularLocation>
        <location evidence="1 8">Nucleus</location>
    </subcellularLocation>
</comment>
<comment type="caution">
    <text evidence="10">The sequence shown here is derived from an EMBL/GenBank/DDBJ whole genome shotgun (WGS) entry which is preliminary data.</text>
</comment>
<evidence type="ECO:0000313" key="10">
    <source>
        <dbReference type="EMBL" id="OLL24624.1"/>
    </source>
</evidence>
<dbReference type="EMBL" id="LXFE01000706">
    <property type="protein sequence ID" value="OLL24624.1"/>
    <property type="molecule type" value="Genomic_DNA"/>
</dbReference>
<name>A0A1U7LPP9_NEOID</name>
<dbReference type="GO" id="GO:0003746">
    <property type="term" value="F:translation elongation factor activity"/>
    <property type="evidence" value="ECO:0007669"/>
    <property type="project" value="UniProtKB-KW"/>
</dbReference>
<protein>
    <recommendedName>
        <fullName evidence="4 8">Transcription elongation factor SPT4</fullName>
    </recommendedName>
</protein>
<dbReference type="PIRSF" id="PIRSF025023">
    <property type="entry name" value="Spt4"/>
    <property type="match status" value="1"/>
</dbReference>
<dbReference type="PANTHER" id="PTHR12882:SF1">
    <property type="entry name" value="TRANSCRIPTION ELONGATION FACTOR SPT4"/>
    <property type="match status" value="1"/>
</dbReference>
<keyword evidence="11" id="KW-1185">Reference proteome</keyword>
<dbReference type="GO" id="GO:0140673">
    <property type="term" value="P:transcription elongation-coupled chromatin remodeling"/>
    <property type="evidence" value="ECO:0007669"/>
    <property type="project" value="InterPro"/>
</dbReference>
<dbReference type="OMA" id="FDGMIAV"/>
<dbReference type="GO" id="GO:0033553">
    <property type="term" value="C:rDNA heterochromatin"/>
    <property type="evidence" value="ECO:0007669"/>
    <property type="project" value="EnsemblFungi"/>
</dbReference>
<dbReference type="GO" id="GO:0003727">
    <property type="term" value="F:single-stranded RNA binding"/>
    <property type="evidence" value="ECO:0007669"/>
    <property type="project" value="EnsemblFungi"/>
</dbReference>
<dbReference type="InterPro" id="IPR009287">
    <property type="entry name" value="Spt4"/>
</dbReference>
<evidence type="ECO:0000256" key="7">
    <source>
        <dbReference type="ARBA" id="ARBA00023328"/>
    </source>
</evidence>
<feature type="domain" description="Spt4/RpoE2 zinc finger" evidence="9">
    <location>
        <begin position="11"/>
        <end position="85"/>
    </location>
</feature>
<dbReference type="InterPro" id="IPR022800">
    <property type="entry name" value="Spt4/RpoE2_Znf"/>
</dbReference>
<evidence type="ECO:0000256" key="3">
    <source>
        <dbReference type="ARBA" id="ARBA00010464"/>
    </source>
</evidence>
<evidence type="ECO:0000313" key="11">
    <source>
        <dbReference type="Proteomes" id="UP000186594"/>
    </source>
</evidence>
<keyword evidence="6 8" id="KW-0539">Nucleus</keyword>
<dbReference type="AlphaFoldDB" id="A0A1U7LPP9"/>
<dbReference type="GO" id="GO:0032968">
    <property type="term" value="P:positive regulation of transcription elongation by RNA polymerase II"/>
    <property type="evidence" value="ECO:0007669"/>
    <property type="project" value="EnsemblFungi"/>
</dbReference>
<evidence type="ECO:0000256" key="5">
    <source>
        <dbReference type="ARBA" id="ARBA00023163"/>
    </source>
</evidence>
<dbReference type="GO" id="GO:2000232">
    <property type="term" value="P:regulation of rRNA processing"/>
    <property type="evidence" value="ECO:0007669"/>
    <property type="project" value="EnsemblFungi"/>
</dbReference>
<evidence type="ECO:0000256" key="2">
    <source>
        <dbReference type="ARBA" id="ARBA00004584"/>
    </source>
</evidence>
<dbReference type="GO" id="GO:0090262">
    <property type="term" value="P:regulation of transcription-coupled nucleotide-excision repair"/>
    <property type="evidence" value="ECO:0007669"/>
    <property type="project" value="EnsemblFungi"/>
</dbReference>